<dbReference type="OrthoDB" id="9791785at2"/>
<dbReference type="PANTHER" id="PTHR33169">
    <property type="entry name" value="PADR-FAMILY TRANSCRIPTIONAL REGULATOR"/>
    <property type="match status" value="1"/>
</dbReference>
<dbReference type="EMBL" id="SCWE01000003">
    <property type="protein sequence ID" value="TDM01604.1"/>
    <property type="molecule type" value="Genomic_DNA"/>
</dbReference>
<organism evidence="2 3">
    <name type="scientific">Macrococcus hajekii</name>
    <dbReference type="NCBI Taxonomy" id="198482"/>
    <lineage>
        <taxon>Bacteria</taxon>
        <taxon>Bacillati</taxon>
        <taxon>Bacillota</taxon>
        <taxon>Bacilli</taxon>
        <taxon>Bacillales</taxon>
        <taxon>Staphylococcaceae</taxon>
        <taxon>Macrococcus</taxon>
    </lineage>
</organism>
<dbReference type="AlphaFoldDB" id="A0A4V3BE55"/>
<dbReference type="InterPro" id="IPR052509">
    <property type="entry name" value="Metal_resp_DNA-bind_regulator"/>
</dbReference>
<accession>A0A4V3BE55</accession>
<dbReference type="InterPro" id="IPR005149">
    <property type="entry name" value="Tscrpt_reg_PadR_N"/>
</dbReference>
<sequence>MSIRTQLLKGLLDACVLSIIKEKEIYGYELSQKLLDSGLGNISEGTIYPVLLRLQKKELITSEMRESELGPKRKYYFITAQGIQALDEMIEEWNTIQGPITELLNGGQTFE</sequence>
<reference evidence="2 3" key="1">
    <citation type="submission" date="2019-01" db="EMBL/GenBank/DDBJ databases">
        <title>Draft genome sequences of the type strains of six Macrococcus species.</title>
        <authorList>
            <person name="Mazhar S."/>
            <person name="Altermann E."/>
            <person name="Hill C."/>
            <person name="Mcauliffe O."/>
        </authorList>
    </citation>
    <scope>NUCLEOTIDE SEQUENCE [LARGE SCALE GENOMIC DNA]</scope>
    <source>
        <strain evidence="2 3">CCM4809</strain>
    </source>
</reference>
<keyword evidence="3" id="KW-1185">Reference proteome</keyword>
<dbReference type="Proteomes" id="UP000295328">
    <property type="component" value="Unassembled WGS sequence"/>
</dbReference>
<dbReference type="PANTHER" id="PTHR33169:SF25">
    <property type="entry name" value="DNA-BINDING PROTEIN YIZB-RELATED"/>
    <property type="match status" value="1"/>
</dbReference>
<feature type="domain" description="Transcription regulator PadR N-terminal" evidence="1">
    <location>
        <begin position="16"/>
        <end position="87"/>
    </location>
</feature>
<gene>
    <name evidence="2" type="ORF">ERX37_08915</name>
</gene>
<name>A0A4V3BE55_9STAP</name>
<evidence type="ECO:0000313" key="2">
    <source>
        <dbReference type="EMBL" id="TDM01604.1"/>
    </source>
</evidence>
<dbReference type="Pfam" id="PF03551">
    <property type="entry name" value="PadR"/>
    <property type="match status" value="1"/>
</dbReference>
<dbReference type="SUPFAM" id="SSF46785">
    <property type="entry name" value="Winged helix' DNA-binding domain"/>
    <property type="match status" value="1"/>
</dbReference>
<proteinExistence type="predicted"/>
<dbReference type="InterPro" id="IPR036390">
    <property type="entry name" value="WH_DNA-bd_sf"/>
</dbReference>
<dbReference type="Gene3D" id="1.10.10.10">
    <property type="entry name" value="Winged helix-like DNA-binding domain superfamily/Winged helix DNA-binding domain"/>
    <property type="match status" value="1"/>
</dbReference>
<dbReference type="InterPro" id="IPR036388">
    <property type="entry name" value="WH-like_DNA-bd_sf"/>
</dbReference>
<protein>
    <submittedName>
        <fullName evidence="2">PadR family transcriptional regulator</fullName>
    </submittedName>
</protein>
<evidence type="ECO:0000313" key="3">
    <source>
        <dbReference type="Proteomes" id="UP000295328"/>
    </source>
</evidence>
<comment type="caution">
    <text evidence="2">The sequence shown here is derived from an EMBL/GenBank/DDBJ whole genome shotgun (WGS) entry which is preliminary data.</text>
</comment>
<evidence type="ECO:0000259" key="1">
    <source>
        <dbReference type="Pfam" id="PF03551"/>
    </source>
</evidence>
<dbReference type="RefSeq" id="WP_133430326.1">
    <property type="nucleotide sequence ID" value="NZ_BMCC01000001.1"/>
</dbReference>